<evidence type="ECO:0000256" key="1">
    <source>
        <dbReference type="PROSITE-ProRule" id="PRU00023"/>
    </source>
</evidence>
<dbReference type="SUPFAM" id="SSF48403">
    <property type="entry name" value="Ankyrin repeat"/>
    <property type="match status" value="1"/>
</dbReference>
<keyword evidence="3" id="KW-1185">Reference proteome</keyword>
<dbReference type="PROSITE" id="PS50297">
    <property type="entry name" value="ANK_REP_REGION"/>
    <property type="match status" value="1"/>
</dbReference>
<dbReference type="PROSITE" id="PS50088">
    <property type="entry name" value="ANK_REPEAT"/>
    <property type="match status" value="1"/>
</dbReference>
<feature type="non-terminal residue" evidence="2">
    <location>
        <position position="1"/>
    </location>
</feature>
<dbReference type="Pfam" id="PF13606">
    <property type="entry name" value="Ank_3"/>
    <property type="match status" value="1"/>
</dbReference>
<dbReference type="AlphaFoldDB" id="A0ABD0R5V2"/>
<proteinExistence type="predicted"/>
<sequence length="127" mass="13547">TPLHTACRCGLAALTAELLQQGANPNLQTDSALPDGVEKSQGVSLQSPLHLAIIHNHPDVVSVILEQKVLTYAAAPFRVTHNIIFALSIKANALHATNNLQIIPDFSLKDSMDQTVLGLALWTGGFC</sequence>
<evidence type="ECO:0000313" key="3">
    <source>
        <dbReference type="Proteomes" id="UP001529510"/>
    </source>
</evidence>
<accession>A0ABD0R5V2</accession>
<organism evidence="2 3">
    <name type="scientific">Cirrhinus mrigala</name>
    <name type="common">Mrigala</name>
    <dbReference type="NCBI Taxonomy" id="683832"/>
    <lineage>
        <taxon>Eukaryota</taxon>
        <taxon>Metazoa</taxon>
        <taxon>Chordata</taxon>
        <taxon>Craniata</taxon>
        <taxon>Vertebrata</taxon>
        <taxon>Euteleostomi</taxon>
        <taxon>Actinopterygii</taxon>
        <taxon>Neopterygii</taxon>
        <taxon>Teleostei</taxon>
        <taxon>Ostariophysi</taxon>
        <taxon>Cypriniformes</taxon>
        <taxon>Cyprinidae</taxon>
        <taxon>Labeoninae</taxon>
        <taxon>Labeonini</taxon>
        <taxon>Cirrhinus</taxon>
    </lineage>
</organism>
<dbReference type="Pfam" id="PF00023">
    <property type="entry name" value="Ank"/>
    <property type="match status" value="1"/>
</dbReference>
<gene>
    <name evidence="2" type="ORF">M9458_011701</name>
</gene>
<reference evidence="2 3" key="1">
    <citation type="submission" date="2024-05" db="EMBL/GenBank/DDBJ databases">
        <title>Genome sequencing and assembly of Indian major carp, Cirrhinus mrigala (Hamilton, 1822).</title>
        <authorList>
            <person name="Mohindra V."/>
            <person name="Chowdhury L.M."/>
            <person name="Lal K."/>
            <person name="Jena J.K."/>
        </authorList>
    </citation>
    <scope>NUCLEOTIDE SEQUENCE [LARGE SCALE GENOMIC DNA]</scope>
    <source>
        <strain evidence="2">CM1030</strain>
        <tissue evidence="2">Blood</tissue>
    </source>
</reference>
<protein>
    <submittedName>
        <fullName evidence="2">Uncharacterized protein</fullName>
    </submittedName>
</protein>
<dbReference type="SMART" id="SM00248">
    <property type="entry name" value="ANK"/>
    <property type="match status" value="2"/>
</dbReference>
<dbReference type="EMBL" id="JAMKFB020000005">
    <property type="protein sequence ID" value="KAL0193405.1"/>
    <property type="molecule type" value="Genomic_DNA"/>
</dbReference>
<comment type="caution">
    <text evidence="2">The sequence shown here is derived from an EMBL/GenBank/DDBJ whole genome shotgun (WGS) entry which is preliminary data.</text>
</comment>
<keyword evidence="1" id="KW-0040">ANK repeat</keyword>
<dbReference type="InterPro" id="IPR002110">
    <property type="entry name" value="Ankyrin_rpt"/>
</dbReference>
<feature type="repeat" description="ANK" evidence="1">
    <location>
        <begin position="1"/>
        <end position="30"/>
    </location>
</feature>
<name>A0ABD0R5V2_CIRMR</name>
<dbReference type="InterPro" id="IPR036770">
    <property type="entry name" value="Ankyrin_rpt-contain_sf"/>
</dbReference>
<dbReference type="Gene3D" id="1.25.40.20">
    <property type="entry name" value="Ankyrin repeat-containing domain"/>
    <property type="match status" value="1"/>
</dbReference>
<evidence type="ECO:0000313" key="2">
    <source>
        <dbReference type="EMBL" id="KAL0193405.1"/>
    </source>
</evidence>
<dbReference type="Proteomes" id="UP001529510">
    <property type="component" value="Unassembled WGS sequence"/>
</dbReference>